<evidence type="ECO:0000313" key="7">
    <source>
        <dbReference type="EMBL" id="KAI0514285.1"/>
    </source>
</evidence>
<organism evidence="7 8">
    <name type="scientific">Dendrobium nobile</name>
    <name type="common">Orchid</name>
    <dbReference type="NCBI Taxonomy" id="94219"/>
    <lineage>
        <taxon>Eukaryota</taxon>
        <taxon>Viridiplantae</taxon>
        <taxon>Streptophyta</taxon>
        <taxon>Embryophyta</taxon>
        <taxon>Tracheophyta</taxon>
        <taxon>Spermatophyta</taxon>
        <taxon>Magnoliopsida</taxon>
        <taxon>Liliopsida</taxon>
        <taxon>Asparagales</taxon>
        <taxon>Orchidaceae</taxon>
        <taxon>Epidendroideae</taxon>
        <taxon>Malaxideae</taxon>
        <taxon>Dendrobiinae</taxon>
        <taxon>Dendrobium</taxon>
    </lineage>
</organism>
<dbReference type="AlphaFoldDB" id="A0A8T3BMN7"/>
<feature type="transmembrane region" description="Helical" evidence="5">
    <location>
        <begin position="110"/>
        <end position="135"/>
    </location>
</feature>
<dbReference type="PANTHER" id="PTHR24222:SF70">
    <property type="entry name" value="BRACHYTIC2"/>
    <property type="match status" value="1"/>
</dbReference>
<evidence type="ECO:0000256" key="4">
    <source>
        <dbReference type="ARBA" id="ARBA00023136"/>
    </source>
</evidence>
<accession>A0A8T3BMN7</accession>
<evidence type="ECO:0000313" key="8">
    <source>
        <dbReference type="Proteomes" id="UP000829196"/>
    </source>
</evidence>
<sequence>MSQEHLSLPELQGFQVCSPLHAPRQEELLVIEVSDKVLHEDTKAKSANAAQFAASEMEFPNGKLEEEGVIAGERAEHGGSERGEGDEKPAPPLLAVSCFELFRFADRLDYVLMAISTAGAIIHDCSLLVFLRFFANLVDSFDSNANNPDTMVREVIKYSFYFLVVGAAIWVSSWAEISCWMWTGERQSAKMRIKYLESALNQDIRYFDTEVRTSDIVFAINADAVISSKSHDALSQANKRQPSIASVGCAVNGELVLKREGVLGG</sequence>
<dbReference type="Proteomes" id="UP000829196">
    <property type="component" value="Unassembled WGS sequence"/>
</dbReference>
<dbReference type="Pfam" id="PF00664">
    <property type="entry name" value="ABC_membrane"/>
    <property type="match status" value="1"/>
</dbReference>
<evidence type="ECO:0000256" key="2">
    <source>
        <dbReference type="ARBA" id="ARBA00022692"/>
    </source>
</evidence>
<gene>
    <name evidence="7" type="ORF">KFK09_010320</name>
</gene>
<dbReference type="InterPro" id="IPR039421">
    <property type="entry name" value="Type_1_exporter"/>
</dbReference>
<dbReference type="OrthoDB" id="687106at2759"/>
<dbReference type="SUPFAM" id="SSF90123">
    <property type="entry name" value="ABC transporter transmembrane region"/>
    <property type="match status" value="1"/>
</dbReference>
<comment type="subcellular location">
    <subcellularLocation>
        <location evidence="1">Membrane</location>
        <topology evidence="1">Multi-pass membrane protein</topology>
    </subcellularLocation>
</comment>
<dbReference type="SMR" id="A0A8T3BMN7"/>
<dbReference type="Gene3D" id="1.20.1560.10">
    <property type="entry name" value="ABC transporter type 1, transmembrane domain"/>
    <property type="match status" value="1"/>
</dbReference>
<comment type="caution">
    <text evidence="7">The sequence shown here is derived from an EMBL/GenBank/DDBJ whole genome shotgun (WGS) entry which is preliminary data.</text>
</comment>
<feature type="domain" description="ABC transmembrane type-1" evidence="6">
    <location>
        <begin position="114"/>
        <end position="224"/>
    </location>
</feature>
<keyword evidence="4 5" id="KW-0472">Membrane</keyword>
<evidence type="ECO:0000256" key="1">
    <source>
        <dbReference type="ARBA" id="ARBA00004141"/>
    </source>
</evidence>
<dbReference type="PANTHER" id="PTHR24222">
    <property type="entry name" value="ABC TRANSPORTER B FAMILY"/>
    <property type="match status" value="1"/>
</dbReference>
<keyword evidence="8" id="KW-1185">Reference proteome</keyword>
<keyword evidence="3 5" id="KW-1133">Transmembrane helix</keyword>
<dbReference type="EMBL" id="JAGYWB010000008">
    <property type="protein sequence ID" value="KAI0514285.1"/>
    <property type="molecule type" value="Genomic_DNA"/>
</dbReference>
<evidence type="ECO:0000256" key="5">
    <source>
        <dbReference type="SAM" id="Phobius"/>
    </source>
</evidence>
<dbReference type="InterPro" id="IPR011527">
    <property type="entry name" value="ABC1_TM_dom"/>
</dbReference>
<dbReference type="GO" id="GO:0005524">
    <property type="term" value="F:ATP binding"/>
    <property type="evidence" value="ECO:0007669"/>
    <property type="project" value="InterPro"/>
</dbReference>
<evidence type="ECO:0000256" key="3">
    <source>
        <dbReference type="ARBA" id="ARBA00022989"/>
    </source>
</evidence>
<dbReference type="InterPro" id="IPR036640">
    <property type="entry name" value="ABC1_TM_sf"/>
</dbReference>
<feature type="transmembrane region" description="Helical" evidence="5">
    <location>
        <begin position="155"/>
        <end position="182"/>
    </location>
</feature>
<proteinExistence type="predicted"/>
<reference evidence="7" key="1">
    <citation type="journal article" date="2022" name="Front. Genet.">
        <title>Chromosome-Scale Assembly of the Dendrobium nobile Genome Provides Insights Into the Molecular Mechanism of the Biosynthesis of the Medicinal Active Ingredient of Dendrobium.</title>
        <authorList>
            <person name="Xu Q."/>
            <person name="Niu S.-C."/>
            <person name="Li K.-L."/>
            <person name="Zheng P.-J."/>
            <person name="Zhang X.-J."/>
            <person name="Jia Y."/>
            <person name="Liu Y."/>
            <person name="Niu Y.-X."/>
            <person name="Yu L.-H."/>
            <person name="Chen D.-F."/>
            <person name="Zhang G.-Q."/>
        </authorList>
    </citation>
    <scope>NUCLEOTIDE SEQUENCE</scope>
    <source>
        <tissue evidence="7">Leaf</tissue>
    </source>
</reference>
<dbReference type="PROSITE" id="PS50929">
    <property type="entry name" value="ABC_TM1F"/>
    <property type="match status" value="1"/>
</dbReference>
<keyword evidence="2 5" id="KW-0812">Transmembrane</keyword>
<protein>
    <recommendedName>
        <fullName evidence="6">ABC transmembrane type-1 domain-containing protein</fullName>
    </recommendedName>
</protein>
<dbReference type="GO" id="GO:0005886">
    <property type="term" value="C:plasma membrane"/>
    <property type="evidence" value="ECO:0007669"/>
    <property type="project" value="TreeGrafter"/>
</dbReference>
<name>A0A8T3BMN7_DENNO</name>
<evidence type="ECO:0000259" key="6">
    <source>
        <dbReference type="PROSITE" id="PS50929"/>
    </source>
</evidence>
<dbReference type="GO" id="GO:0140359">
    <property type="term" value="F:ABC-type transporter activity"/>
    <property type="evidence" value="ECO:0007669"/>
    <property type="project" value="InterPro"/>
</dbReference>